<organism evidence="1 2">
    <name type="scientific">Naganishia cerealis</name>
    <dbReference type="NCBI Taxonomy" id="610337"/>
    <lineage>
        <taxon>Eukaryota</taxon>
        <taxon>Fungi</taxon>
        <taxon>Dikarya</taxon>
        <taxon>Basidiomycota</taxon>
        <taxon>Agaricomycotina</taxon>
        <taxon>Tremellomycetes</taxon>
        <taxon>Filobasidiales</taxon>
        <taxon>Filobasidiaceae</taxon>
        <taxon>Naganishia</taxon>
    </lineage>
</organism>
<dbReference type="EMBL" id="JASBWR010000024">
    <property type="protein sequence ID" value="KAJ9107870.1"/>
    <property type="molecule type" value="Genomic_DNA"/>
</dbReference>
<proteinExistence type="predicted"/>
<gene>
    <name evidence="1" type="ORF">QFC19_002776</name>
</gene>
<name>A0ACC2W978_9TREE</name>
<sequence>MAPNGKKKETAPSFEDVEAKRLDMLKSLTAVAEAMEQATSSVRTYLQYAPNGLQEPVETAAQTKKRKADEKRKNKDPNMPKRPVTGYLAYSKDQMPLLRQAHPDMPHKALVGLVTEKWNQLGEEEKKPYNDTYAAAMEEWKEKTHEYKSTHDAGAAVAPAMAAASAVTAAAISAGKVINPDAETASEAGSDDEESPASGTSGSSSSSESEDEEVEEDEHADQAPPAKKAKKEAATATPSKSQQQQKPKSAGAAPASGKKAAATPSATETSKKAGKNGKKTEAAAPASSEETPAKKRGRKPKAQ</sequence>
<comment type="caution">
    <text evidence="1">The sequence shown here is derived from an EMBL/GenBank/DDBJ whole genome shotgun (WGS) entry which is preliminary data.</text>
</comment>
<accession>A0ACC2W978</accession>
<evidence type="ECO:0000313" key="2">
    <source>
        <dbReference type="Proteomes" id="UP001241377"/>
    </source>
</evidence>
<dbReference type="Proteomes" id="UP001241377">
    <property type="component" value="Unassembled WGS sequence"/>
</dbReference>
<keyword evidence="2" id="KW-1185">Reference proteome</keyword>
<evidence type="ECO:0000313" key="1">
    <source>
        <dbReference type="EMBL" id="KAJ9107870.1"/>
    </source>
</evidence>
<reference evidence="1" key="1">
    <citation type="submission" date="2023-04" db="EMBL/GenBank/DDBJ databases">
        <title>Draft Genome sequencing of Naganishia species isolated from polar environments using Oxford Nanopore Technology.</title>
        <authorList>
            <person name="Leo P."/>
            <person name="Venkateswaran K."/>
        </authorList>
    </citation>
    <scope>NUCLEOTIDE SEQUENCE</scope>
    <source>
        <strain evidence="1">MNA-CCFEE 5261</strain>
    </source>
</reference>
<protein>
    <submittedName>
        <fullName evidence="1">Uncharacterized protein</fullName>
    </submittedName>
</protein>